<evidence type="ECO:0000259" key="7">
    <source>
        <dbReference type="PROSITE" id="PS50885"/>
    </source>
</evidence>
<dbReference type="Pfam" id="PF06580">
    <property type="entry name" value="His_kinase"/>
    <property type="match status" value="1"/>
</dbReference>
<evidence type="ECO:0000256" key="3">
    <source>
        <dbReference type="ARBA" id="ARBA00022553"/>
    </source>
</evidence>
<evidence type="ECO:0000256" key="5">
    <source>
        <dbReference type="ARBA" id="ARBA00023136"/>
    </source>
</evidence>
<dbReference type="SUPFAM" id="SSF158472">
    <property type="entry name" value="HAMP domain-like"/>
    <property type="match status" value="1"/>
</dbReference>
<dbReference type="Proteomes" id="UP001596028">
    <property type="component" value="Unassembled WGS sequence"/>
</dbReference>
<comment type="caution">
    <text evidence="8">The sequence shown here is derived from an EMBL/GenBank/DDBJ whole genome shotgun (WGS) entry which is preliminary data.</text>
</comment>
<comment type="subcellular location">
    <subcellularLocation>
        <location evidence="1">Cell membrane</location>
        <topology evidence="1">Multi-pass membrane protein</topology>
    </subcellularLocation>
</comment>
<dbReference type="CDD" id="cd06225">
    <property type="entry name" value="HAMP"/>
    <property type="match status" value="1"/>
</dbReference>
<accession>A0ABV9FEH9</accession>
<reference evidence="9" key="1">
    <citation type="journal article" date="2019" name="Int. J. Syst. Evol. Microbiol.">
        <title>The Global Catalogue of Microorganisms (GCM) 10K type strain sequencing project: providing services to taxonomists for standard genome sequencing and annotation.</title>
        <authorList>
            <consortium name="The Broad Institute Genomics Platform"/>
            <consortium name="The Broad Institute Genome Sequencing Center for Infectious Disease"/>
            <person name="Wu L."/>
            <person name="Ma J."/>
        </authorList>
    </citation>
    <scope>NUCLEOTIDE SEQUENCE [LARGE SCALE GENOMIC DNA]</scope>
    <source>
        <strain evidence="9">CCUG 49571</strain>
    </source>
</reference>
<feature type="domain" description="HAMP" evidence="7">
    <location>
        <begin position="312"/>
        <end position="364"/>
    </location>
</feature>
<keyword evidence="2" id="KW-1003">Cell membrane</keyword>
<dbReference type="PROSITE" id="PS50885">
    <property type="entry name" value="HAMP"/>
    <property type="match status" value="1"/>
</dbReference>
<dbReference type="InterPro" id="IPR003660">
    <property type="entry name" value="HAMP_dom"/>
</dbReference>
<dbReference type="Gene3D" id="3.30.450.20">
    <property type="entry name" value="PAS domain"/>
    <property type="match status" value="1"/>
</dbReference>
<dbReference type="PANTHER" id="PTHR34220:SF7">
    <property type="entry name" value="SENSOR HISTIDINE KINASE YPDA"/>
    <property type="match status" value="1"/>
</dbReference>
<dbReference type="Pfam" id="PF00672">
    <property type="entry name" value="HAMP"/>
    <property type="match status" value="1"/>
</dbReference>
<protein>
    <submittedName>
        <fullName evidence="8">Sensor histidine kinase</fullName>
        <ecNumber evidence="8">2.7.13.3</ecNumber>
    </submittedName>
</protein>
<sequence length="584" mass="66913">MNKGLKRWRERSIYARLVFFFLLVIIPIYASSLLVNDTAKRNVKEEISESMASRVHYYVGTLEQEWDKIATFKRHFLIDNDIKQLNELSYLTDYESLRIVNSLEDKLVLMEEANSLIESATIYLPRRQLRITKNGYVYGLEAEEIRALKASPETGTAPFYWQNKLYLSEYYPTPKEWNEMPAFALEVQVSEERIRGTLSRVVPEGEGHVLLVGHSGDWVIAVGSNAETTDKVKEAFKELNPGAAGAGQQTVTMEGRPHLLTYESSEKSGMTLIVSLPEERILGPLNLYRNWTWALSGLALVIVLFFSWQIFRLIHQPLKRLVRAFRRVEDGDLTVSVQHDHADEFRYLYNQFNRMVERVGTLIREVYEQKIRSQRAEVKQLQSQISPHFLYNSFFTISHLAMARDHATIGRMTRHLGEYFRFLTRNDSDEVPLSNEVAHAKAYAEIQQIRFSNRLAIQWGELPDECLSLKAPRLIVQPLVENAILHALEKKEQGGVLAFSAKLEKGSLQLTVDDNGDGAGDFELAKMNKLLEDGEQETTGIVNVHQRLRIKYGPGYGLRYSRNGLGGVRALLRIPAEETEEETE</sequence>
<dbReference type="InterPro" id="IPR036890">
    <property type="entry name" value="HATPase_C_sf"/>
</dbReference>
<dbReference type="EMBL" id="JBHSEP010000005">
    <property type="protein sequence ID" value="MFC4598584.1"/>
    <property type="molecule type" value="Genomic_DNA"/>
</dbReference>
<keyword evidence="3" id="KW-0597">Phosphoprotein</keyword>
<organism evidence="8 9">
    <name type="scientific">Cohnella hongkongensis</name>
    <dbReference type="NCBI Taxonomy" id="178337"/>
    <lineage>
        <taxon>Bacteria</taxon>
        <taxon>Bacillati</taxon>
        <taxon>Bacillota</taxon>
        <taxon>Bacilli</taxon>
        <taxon>Bacillales</taxon>
        <taxon>Paenibacillaceae</taxon>
        <taxon>Cohnella</taxon>
    </lineage>
</organism>
<dbReference type="PANTHER" id="PTHR34220">
    <property type="entry name" value="SENSOR HISTIDINE KINASE YPDA"/>
    <property type="match status" value="1"/>
</dbReference>
<dbReference type="InterPro" id="IPR010559">
    <property type="entry name" value="Sig_transdc_His_kin_internal"/>
</dbReference>
<dbReference type="SMART" id="SM00304">
    <property type="entry name" value="HAMP"/>
    <property type="match status" value="1"/>
</dbReference>
<keyword evidence="4 8" id="KW-0808">Transferase</keyword>
<name>A0ABV9FEH9_9BACL</name>
<keyword evidence="5 6" id="KW-0472">Membrane</keyword>
<dbReference type="SUPFAM" id="SSF55874">
    <property type="entry name" value="ATPase domain of HSP90 chaperone/DNA topoisomerase II/histidine kinase"/>
    <property type="match status" value="1"/>
</dbReference>
<dbReference type="InterPro" id="IPR050640">
    <property type="entry name" value="Bact_2-comp_sensor_kinase"/>
</dbReference>
<dbReference type="RefSeq" id="WP_378094980.1">
    <property type="nucleotide sequence ID" value="NZ_JBHSEP010000005.1"/>
</dbReference>
<evidence type="ECO:0000313" key="8">
    <source>
        <dbReference type="EMBL" id="MFC4598584.1"/>
    </source>
</evidence>
<evidence type="ECO:0000256" key="1">
    <source>
        <dbReference type="ARBA" id="ARBA00004651"/>
    </source>
</evidence>
<evidence type="ECO:0000313" key="9">
    <source>
        <dbReference type="Proteomes" id="UP001596028"/>
    </source>
</evidence>
<keyword evidence="6" id="KW-1133">Transmembrane helix</keyword>
<keyword evidence="8" id="KW-0418">Kinase</keyword>
<keyword evidence="9" id="KW-1185">Reference proteome</keyword>
<evidence type="ECO:0000256" key="6">
    <source>
        <dbReference type="SAM" id="Phobius"/>
    </source>
</evidence>
<evidence type="ECO:0000256" key="2">
    <source>
        <dbReference type="ARBA" id="ARBA00022475"/>
    </source>
</evidence>
<dbReference type="EC" id="2.7.13.3" evidence="8"/>
<evidence type="ECO:0000256" key="4">
    <source>
        <dbReference type="ARBA" id="ARBA00022679"/>
    </source>
</evidence>
<proteinExistence type="predicted"/>
<dbReference type="GO" id="GO:0004673">
    <property type="term" value="F:protein histidine kinase activity"/>
    <property type="evidence" value="ECO:0007669"/>
    <property type="project" value="UniProtKB-EC"/>
</dbReference>
<dbReference type="Gene3D" id="1.10.287.130">
    <property type="match status" value="1"/>
</dbReference>
<dbReference type="Gene3D" id="3.30.565.10">
    <property type="entry name" value="Histidine kinase-like ATPase, C-terminal domain"/>
    <property type="match status" value="1"/>
</dbReference>
<feature type="transmembrane region" description="Helical" evidence="6">
    <location>
        <begin position="291"/>
        <end position="311"/>
    </location>
</feature>
<gene>
    <name evidence="8" type="ORF">ACFO3S_10090</name>
</gene>
<keyword evidence="6" id="KW-0812">Transmembrane</keyword>